<dbReference type="Proteomes" id="UP000828390">
    <property type="component" value="Unassembled WGS sequence"/>
</dbReference>
<name>A0A9D4FFI9_DREPO</name>
<evidence type="ECO:0000313" key="1">
    <source>
        <dbReference type="EMBL" id="KAH3798099.1"/>
    </source>
</evidence>
<organism evidence="1 2">
    <name type="scientific">Dreissena polymorpha</name>
    <name type="common">Zebra mussel</name>
    <name type="synonym">Mytilus polymorpha</name>
    <dbReference type="NCBI Taxonomy" id="45954"/>
    <lineage>
        <taxon>Eukaryota</taxon>
        <taxon>Metazoa</taxon>
        <taxon>Spiralia</taxon>
        <taxon>Lophotrochozoa</taxon>
        <taxon>Mollusca</taxon>
        <taxon>Bivalvia</taxon>
        <taxon>Autobranchia</taxon>
        <taxon>Heteroconchia</taxon>
        <taxon>Euheterodonta</taxon>
        <taxon>Imparidentia</taxon>
        <taxon>Neoheterodontei</taxon>
        <taxon>Myida</taxon>
        <taxon>Dreissenoidea</taxon>
        <taxon>Dreissenidae</taxon>
        <taxon>Dreissena</taxon>
    </lineage>
</organism>
<accession>A0A9D4FFI9</accession>
<comment type="caution">
    <text evidence="1">The sequence shown here is derived from an EMBL/GenBank/DDBJ whole genome shotgun (WGS) entry which is preliminary data.</text>
</comment>
<dbReference type="EMBL" id="JAIWYP010000007">
    <property type="protein sequence ID" value="KAH3798099.1"/>
    <property type="molecule type" value="Genomic_DNA"/>
</dbReference>
<proteinExistence type="predicted"/>
<dbReference type="AlphaFoldDB" id="A0A9D4FFI9"/>
<sequence length="99" mass="11293">MTQCNRRILRLDTSPLGLTVAPIAHTPRLAPRLQLLALALLLAMPTVERDDLIGWYLAAEHLHAVDQVFTAILYQPFVLNKQGWRINIMKKQKIIFIPP</sequence>
<protein>
    <submittedName>
        <fullName evidence="1">Uncharacterized protein</fullName>
    </submittedName>
</protein>
<reference evidence="1" key="1">
    <citation type="journal article" date="2019" name="bioRxiv">
        <title>The Genome of the Zebra Mussel, Dreissena polymorpha: A Resource for Invasive Species Research.</title>
        <authorList>
            <person name="McCartney M.A."/>
            <person name="Auch B."/>
            <person name="Kono T."/>
            <person name="Mallez S."/>
            <person name="Zhang Y."/>
            <person name="Obille A."/>
            <person name="Becker A."/>
            <person name="Abrahante J.E."/>
            <person name="Garbe J."/>
            <person name="Badalamenti J.P."/>
            <person name="Herman A."/>
            <person name="Mangelson H."/>
            <person name="Liachko I."/>
            <person name="Sullivan S."/>
            <person name="Sone E.D."/>
            <person name="Koren S."/>
            <person name="Silverstein K.A.T."/>
            <person name="Beckman K.B."/>
            <person name="Gohl D.M."/>
        </authorList>
    </citation>
    <scope>NUCLEOTIDE SEQUENCE</scope>
    <source>
        <strain evidence="1">Duluth1</strain>
        <tissue evidence="1">Whole animal</tissue>
    </source>
</reference>
<gene>
    <name evidence="1" type="ORF">DPMN_151689</name>
</gene>
<evidence type="ECO:0000313" key="2">
    <source>
        <dbReference type="Proteomes" id="UP000828390"/>
    </source>
</evidence>
<keyword evidence="2" id="KW-1185">Reference proteome</keyword>
<reference evidence="1" key="2">
    <citation type="submission" date="2020-11" db="EMBL/GenBank/DDBJ databases">
        <authorList>
            <person name="McCartney M.A."/>
            <person name="Auch B."/>
            <person name="Kono T."/>
            <person name="Mallez S."/>
            <person name="Becker A."/>
            <person name="Gohl D.M."/>
            <person name="Silverstein K.A.T."/>
            <person name="Koren S."/>
            <person name="Bechman K.B."/>
            <person name="Herman A."/>
            <person name="Abrahante J.E."/>
            <person name="Garbe J."/>
        </authorList>
    </citation>
    <scope>NUCLEOTIDE SEQUENCE</scope>
    <source>
        <strain evidence="1">Duluth1</strain>
        <tissue evidence="1">Whole animal</tissue>
    </source>
</reference>